<evidence type="ECO:0000313" key="14">
    <source>
        <dbReference type="EMBL" id="CAD5215208.1"/>
    </source>
</evidence>
<feature type="compositionally biased region" description="Basic residues" evidence="10">
    <location>
        <begin position="526"/>
        <end position="551"/>
    </location>
</feature>
<feature type="compositionally biased region" description="Polar residues" evidence="10">
    <location>
        <begin position="588"/>
        <end position="599"/>
    </location>
</feature>
<proteinExistence type="inferred from homology"/>
<keyword evidence="4 11" id="KW-1133">Transmembrane helix</keyword>
<accession>A0A811KIM9</accession>
<dbReference type="InterPro" id="IPR017452">
    <property type="entry name" value="GPCR_Rhodpsn_7TM"/>
</dbReference>
<dbReference type="GO" id="GO:0005886">
    <property type="term" value="C:plasma membrane"/>
    <property type="evidence" value="ECO:0007669"/>
    <property type="project" value="UniProtKB-SubCell"/>
</dbReference>
<dbReference type="PROSITE" id="PS00237">
    <property type="entry name" value="G_PROTEIN_RECEP_F1_1"/>
    <property type="match status" value="1"/>
</dbReference>
<dbReference type="PANTHER" id="PTHR24248:SF185">
    <property type="entry name" value="DOPAMINE RECEPTOR 2"/>
    <property type="match status" value="1"/>
</dbReference>
<feature type="domain" description="G-protein coupled receptors family 1 profile" evidence="13">
    <location>
        <begin position="82"/>
        <end position="708"/>
    </location>
</feature>
<evidence type="ECO:0000256" key="1">
    <source>
        <dbReference type="ARBA" id="ARBA00004651"/>
    </source>
</evidence>
<feature type="region of interest" description="Disordered" evidence="10">
    <location>
        <begin position="526"/>
        <end position="601"/>
    </location>
</feature>
<evidence type="ECO:0000256" key="12">
    <source>
        <dbReference type="SAM" id="SignalP"/>
    </source>
</evidence>
<sequence length="731" mass="82356">MRPKTGDGSFFLFLSNRVLANSWIPGCPPGLGRPAPEHDQHNDHARARVPSCLAFPLSSGGTGANMDCSNVVVPRNNHRQCHGYYSLQIRKIHQQTGTVNNRYIVSLAVSDLIIGLEGIPLFTVYVVNGDQWPLGSIACETWLFLDYTLCLVSILTVLLITADRYMSVCHTAKYLKWQSPTKTQVLIIFSWILPALIFGVMIYGWSILSGEEARAEDSTECSAPFLSNPYVNMGMYVAYYWTTLIAMLILYKGIHKAAKNLEKKAKAKEHRHIALLLTQRLGTQVGVSLMLQSKRSDSESPKNHPAAYSKKLEASSSTNPPSHSKTEHENPNNPENLNEQELTQLIEEVRTEAGLTKHTHIIKREPLVFKRFTSPTMSFRRKSRKHSSVRSVKSNPLHNTGSGQEETAVATVPDQPVVADQHPDTTVMAQSYSRMFHDESLSSILQFNQAITVENSNNADPSEKLIPKKPQKLNHEWAELGENEVPIATTETIETPMENGFKAYKVQITHTEHIPTPWYTKLLRRIRRATSRPKRIRSRTSSRRKSSKKLSRSQSVSSSDSEFSSCESPKREQKTPVHVNHERKNKASMDSQQSPSQSAGDLLGHSLTKISNISAFTKDTKDKMISSLFSPISTALNRSRKRTKAERRAHKAFRTITFIVGLFAILWSPYYVVATVYGFCKGQCIPSVLYNLSYYMCYLNSSGNPFAYALANRQFRSAFLRMLRGNFRRVP</sequence>
<evidence type="ECO:0000256" key="3">
    <source>
        <dbReference type="ARBA" id="ARBA00022692"/>
    </source>
</evidence>
<evidence type="ECO:0000259" key="13">
    <source>
        <dbReference type="PROSITE" id="PS50262"/>
    </source>
</evidence>
<feature type="compositionally biased region" description="Low complexity" evidence="10">
    <location>
        <begin position="552"/>
        <end position="565"/>
    </location>
</feature>
<comment type="subcellular location">
    <subcellularLocation>
        <location evidence="1">Cell membrane</location>
        <topology evidence="1">Multi-pass membrane protein</topology>
    </subcellularLocation>
</comment>
<keyword evidence="7 9" id="KW-0675">Receptor</keyword>
<keyword evidence="15" id="KW-1185">Reference proteome</keyword>
<evidence type="ECO:0000256" key="6">
    <source>
        <dbReference type="ARBA" id="ARBA00023136"/>
    </source>
</evidence>
<keyword evidence="8 9" id="KW-0807">Transducer</keyword>
<keyword evidence="2" id="KW-1003">Cell membrane</keyword>
<evidence type="ECO:0000313" key="15">
    <source>
        <dbReference type="Proteomes" id="UP000614601"/>
    </source>
</evidence>
<dbReference type="Proteomes" id="UP000614601">
    <property type="component" value="Unassembled WGS sequence"/>
</dbReference>
<evidence type="ECO:0000256" key="10">
    <source>
        <dbReference type="SAM" id="MobiDB-lite"/>
    </source>
</evidence>
<keyword evidence="12" id="KW-0732">Signal</keyword>
<dbReference type="InterPro" id="IPR000276">
    <property type="entry name" value="GPCR_Rhodpsn"/>
</dbReference>
<comment type="similarity">
    <text evidence="9">Belongs to the G-protein coupled receptor 1 family.</text>
</comment>
<evidence type="ECO:0000256" key="9">
    <source>
        <dbReference type="RuleBase" id="RU000688"/>
    </source>
</evidence>
<organism evidence="14 15">
    <name type="scientific">Bursaphelenchus okinawaensis</name>
    <dbReference type="NCBI Taxonomy" id="465554"/>
    <lineage>
        <taxon>Eukaryota</taxon>
        <taxon>Metazoa</taxon>
        <taxon>Ecdysozoa</taxon>
        <taxon>Nematoda</taxon>
        <taxon>Chromadorea</taxon>
        <taxon>Rhabditida</taxon>
        <taxon>Tylenchina</taxon>
        <taxon>Tylenchomorpha</taxon>
        <taxon>Aphelenchoidea</taxon>
        <taxon>Aphelenchoididae</taxon>
        <taxon>Bursaphelenchus</taxon>
    </lineage>
</organism>
<feature type="transmembrane region" description="Helical" evidence="11">
    <location>
        <begin position="692"/>
        <end position="711"/>
    </location>
</feature>
<dbReference type="EMBL" id="CAJFCW020000003">
    <property type="protein sequence ID" value="CAG9103693.1"/>
    <property type="molecule type" value="Genomic_DNA"/>
</dbReference>
<dbReference type="GO" id="GO:0016907">
    <property type="term" value="F:G protein-coupled acetylcholine receptor activity"/>
    <property type="evidence" value="ECO:0007669"/>
    <property type="project" value="InterPro"/>
</dbReference>
<evidence type="ECO:0000256" key="7">
    <source>
        <dbReference type="ARBA" id="ARBA00023170"/>
    </source>
</evidence>
<dbReference type="PRINTS" id="PR00243">
    <property type="entry name" value="MUSCARINICR"/>
</dbReference>
<evidence type="ECO:0000256" key="5">
    <source>
        <dbReference type="ARBA" id="ARBA00023040"/>
    </source>
</evidence>
<feature type="compositionally biased region" description="Basic residues" evidence="10">
    <location>
        <begin position="379"/>
        <end position="388"/>
    </location>
</feature>
<dbReference type="EMBL" id="CAJFDH010000003">
    <property type="protein sequence ID" value="CAD5215208.1"/>
    <property type="molecule type" value="Genomic_DNA"/>
</dbReference>
<keyword evidence="3 9" id="KW-0812">Transmembrane</keyword>
<feature type="signal peptide" evidence="12">
    <location>
        <begin position="1"/>
        <end position="20"/>
    </location>
</feature>
<dbReference type="PRINTS" id="PR00237">
    <property type="entry name" value="GPCRRHODOPSN"/>
</dbReference>
<feature type="region of interest" description="Disordered" evidence="10">
    <location>
        <begin position="377"/>
        <end position="408"/>
    </location>
</feature>
<feature type="compositionally biased region" description="Polar residues" evidence="10">
    <location>
        <begin position="314"/>
        <end position="323"/>
    </location>
</feature>
<name>A0A811KIM9_9BILA</name>
<dbReference type="PANTHER" id="PTHR24248">
    <property type="entry name" value="ADRENERGIC RECEPTOR-RELATED G-PROTEIN COUPLED RECEPTOR"/>
    <property type="match status" value="1"/>
</dbReference>
<dbReference type="AlphaFoldDB" id="A0A811KIM9"/>
<feature type="transmembrane region" description="Helical" evidence="11">
    <location>
        <begin position="183"/>
        <end position="205"/>
    </location>
</feature>
<feature type="compositionally biased region" description="Basic and acidic residues" evidence="10">
    <location>
        <begin position="568"/>
        <end position="587"/>
    </location>
</feature>
<gene>
    <name evidence="14" type="ORF">BOKJ2_LOCUS5978</name>
</gene>
<protein>
    <recommendedName>
        <fullName evidence="13">G-protein coupled receptors family 1 profile domain-containing protein</fullName>
    </recommendedName>
</protein>
<feature type="compositionally biased region" description="Polar residues" evidence="10">
    <location>
        <begin position="396"/>
        <end position="405"/>
    </location>
</feature>
<feature type="transmembrane region" description="Helical" evidence="11">
    <location>
        <begin position="236"/>
        <end position="254"/>
    </location>
</feature>
<dbReference type="Gene3D" id="1.20.1070.10">
    <property type="entry name" value="Rhodopsin 7-helix transmembrane proteins"/>
    <property type="match status" value="2"/>
</dbReference>
<evidence type="ECO:0000256" key="8">
    <source>
        <dbReference type="ARBA" id="ARBA00023224"/>
    </source>
</evidence>
<dbReference type="Pfam" id="PF00001">
    <property type="entry name" value="7tm_1"/>
    <property type="match status" value="2"/>
</dbReference>
<evidence type="ECO:0000256" key="11">
    <source>
        <dbReference type="SAM" id="Phobius"/>
    </source>
</evidence>
<dbReference type="InterPro" id="IPR000995">
    <property type="entry name" value="Musac_Ach_rcpt"/>
</dbReference>
<feature type="chain" id="PRO_5035681668" description="G-protein coupled receptors family 1 profile domain-containing protein" evidence="12">
    <location>
        <begin position="21"/>
        <end position="731"/>
    </location>
</feature>
<dbReference type="PROSITE" id="PS50262">
    <property type="entry name" value="G_PROTEIN_RECEP_F1_2"/>
    <property type="match status" value="1"/>
</dbReference>
<feature type="transmembrane region" description="Helical" evidence="11">
    <location>
        <begin position="652"/>
        <end position="672"/>
    </location>
</feature>
<evidence type="ECO:0000256" key="2">
    <source>
        <dbReference type="ARBA" id="ARBA00022475"/>
    </source>
</evidence>
<keyword evidence="5 9" id="KW-0297">G-protein coupled receptor</keyword>
<feature type="transmembrane region" description="Helical" evidence="11">
    <location>
        <begin position="142"/>
        <end position="162"/>
    </location>
</feature>
<comment type="caution">
    <text evidence="14">The sequence shown here is derived from an EMBL/GenBank/DDBJ whole genome shotgun (WGS) entry which is preliminary data.</text>
</comment>
<keyword evidence="6 11" id="KW-0472">Membrane</keyword>
<feature type="region of interest" description="Disordered" evidence="10">
    <location>
        <begin position="293"/>
        <end position="336"/>
    </location>
</feature>
<dbReference type="SUPFAM" id="SSF81321">
    <property type="entry name" value="Family A G protein-coupled receptor-like"/>
    <property type="match status" value="2"/>
</dbReference>
<evidence type="ECO:0000256" key="4">
    <source>
        <dbReference type="ARBA" id="ARBA00022989"/>
    </source>
</evidence>
<dbReference type="GO" id="GO:0045202">
    <property type="term" value="C:synapse"/>
    <property type="evidence" value="ECO:0007669"/>
    <property type="project" value="GOC"/>
</dbReference>
<dbReference type="Proteomes" id="UP000783686">
    <property type="component" value="Unassembled WGS sequence"/>
</dbReference>
<reference evidence="14" key="1">
    <citation type="submission" date="2020-09" db="EMBL/GenBank/DDBJ databases">
        <authorList>
            <person name="Kikuchi T."/>
        </authorList>
    </citation>
    <scope>NUCLEOTIDE SEQUENCE</scope>
    <source>
        <strain evidence="14">SH1</strain>
    </source>
</reference>
<dbReference type="OrthoDB" id="10071887at2759"/>